<dbReference type="PANTHER" id="PTHR42852">
    <property type="entry name" value="THIOL:DISULFIDE INTERCHANGE PROTEIN DSBE"/>
    <property type="match status" value="1"/>
</dbReference>
<keyword evidence="5" id="KW-0676">Redox-active center</keyword>
<evidence type="ECO:0000256" key="1">
    <source>
        <dbReference type="ARBA" id="ARBA00004196"/>
    </source>
</evidence>
<organism evidence="8 9">
    <name type="scientific">Neobacillus cucumis</name>
    <dbReference type="NCBI Taxonomy" id="1740721"/>
    <lineage>
        <taxon>Bacteria</taxon>
        <taxon>Bacillati</taxon>
        <taxon>Bacillota</taxon>
        <taxon>Bacilli</taxon>
        <taxon>Bacillales</taxon>
        <taxon>Bacillaceae</taxon>
        <taxon>Neobacillus</taxon>
    </lineage>
</organism>
<dbReference type="GO" id="GO:0017004">
    <property type="term" value="P:cytochrome complex assembly"/>
    <property type="evidence" value="ECO:0007669"/>
    <property type="project" value="UniProtKB-KW"/>
</dbReference>
<keyword evidence="3" id="KW-0735">Signal-anchor</keyword>
<dbReference type="PROSITE" id="PS51352">
    <property type="entry name" value="THIOREDOXIN_2"/>
    <property type="match status" value="1"/>
</dbReference>
<dbReference type="Proteomes" id="UP000234950">
    <property type="component" value="Unassembled WGS sequence"/>
</dbReference>
<dbReference type="InterPro" id="IPR050553">
    <property type="entry name" value="Thioredoxin_ResA/DsbE_sf"/>
</dbReference>
<dbReference type="PROSITE" id="PS00194">
    <property type="entry name" value="THIOREDOXIN_1"/>
    <property type="match status" value="1"/>
</dbReference>
<evidence type="ECO:0000313" key="9">
    <source>
        <dbReference type="Proteomes" id="UP000234950"/>
    </source>
</evidence>
<keyword evidence="6" id="KW-0812">Transmembrane</keyword>
<dbReference type="InterPro" id="IPR036249">
    <property type="entry name" value="Thioredoxin-like_sf"/>
</dbReference>
<gene>
    <name evidence="8" type="ORF">CVD27_23955</name>
</gene>
<protein>
    <submittedName>
        <fullName evidence="8">TlpA family protein disulfide reductase</fullName>
    </submittedName>
</protein>
<dbReference type="OrthoDB" id="25753at2"/>
<name>A0A2N5H865_9BACI</name>
<feature type="transmembrane region" description="Helical" evidence="6">
    <location>
        <begin position="6"/>
        <end position="26"/>
    </location>
</feature>
<sequence length="169" mass="19619">MNQRVIKILVLILIVSMFGFFGYSLVTKGKSTDVGDKAYNFELPKYEGGTSKLSDYKGKVVIINYFASWCEPCKEEFPELASYQKDYGDKYPFLMINRGETIDRIKKATKNNKEGMNYLFDYNAKVSKMYNVTGQPETFVIDKQGIIREHFNGPVTEMQLYNWAKKYDK</sequence>
<keyword evidence="4" id="KW-1015">Disulfide bond</keyword>
<dbReference type="AlphaFoldDB" id="A0A2N5H865"/>
<evidence type="ECO:0000259" key="7">
    <source>
        <dbReference type="PROSITE" id="PS51352"/>
    </source>
</evidence>
<evidence type="ECO:0000313" key="8">
    <source>
        <dbReference type="EMBL" id="PLS01713.1"/>
    </source>
</evidence>
<keyword evidence="2" id="KW-0201">Cytochrome c-type biogenesis</keyword>
<comment type="caution">
    <text evidence="8">The sequence shown here is derived from an EMBL/GenBank/DDBJ whole genome shotgun (WGS) entry which is preliminary data.</text>
</comment>
<evidence type="ECO:0000256" key="4">
    <source>
        <dbReference type="ARBA" id="ARBA00023157"/>
    </source>
</evidence>
<dbReference type="CDD" id="cd02966">
    <property type="entry name" value="TlpA_like_family"/>
    <property type="match status" value="1"/>
</dbReference>
<evidence type="ECO:0000256" key="5">
    <source>
        <dbReference type="ARBA" id="ARBA00023284"/>
    </source>
</evidence>
<evidence type="ECO:0000256" key="6">
    <source>
        <dbReference type="SAM" id="Phobius"/>
    </source>
</evidence>
<dbReference type="GO" id="GO:0030313">
    <property type="term" value="C:cell envelope"/>
    <property type="evidence" value="ECO:0007669"/>
    <property type="project" value="UniProtKB-SubCell"/>
</dbReference>
<comment type="subcellular location">
    <subcellularLocation>
        <location evidence="1">Cell envelope</location>
    </subcellularLocation>
</comment>
<proteinExistence type="predicted"/>
<keyword evidence="6" id="KW-1133">Transmembrane helix</keyword>
<dbReference type="Pfam" id="PF00578">
    <property type="entry name" value="AhpC-TSA"/>
    <property type="match status" value="1"/>
</dbReference>
<dbReference type="InterPro" id="IPR000866">
    <property type="entry name" value="AhpC/TSA"/>
</dbReference>
<dbReference type="InterPro" id="IPR013766">
    <property type="entry name" value="Thioredoxin_domain"/>
</dbReference>
<dbReference type="PANTHER" id="PTHR42852:SF6">
    <property type="entry name" value="THIOL:DISULFIDE INTERCHANGE PROTEIN DSBE"/>
    <property type="match status" value="1"/>
</dbReference>
<dbReference type="GO" id="GO:0016491">
    <property type="term" value="F:oxidoreductase activity"/>
    <property type="evidence" value="ECO:0007669"/>
    <property type="project" value="InterPro"/>
</dbReference>
<dbReference type="GO" id="GO:0016209">
    <property type="term" value="F:antioxidant activity"/>
    <property type="evidence" value="ECO:0007669"/>
    <property type="project" value="InterPro"/>
</dbReference>
<dbReference type="Gene3D" id="3.40.30.10">
    <property type="entry name" value="Glutaredoxin"/>
    <property type="match status" value="1"/>
</dbReference>
<evidence type="ECO:0000256" key="2">
    <source>
        <dbReference type="ARBA" id="ARBA00022748"/>
    </source>
</evidence>
<dbReference type="RefSeq" id="WP_101651125.1">
    <property type="nucleotide sequence ID" value="NZ_PGVE01000090.1"/>
</dbReference>
<keyword evidence="9" id="KW-1185">Reference proteome</keyword>
<reference evidence="8 9" key="1">
    <citation type="submission" date="2017-11" db="EMBL/GenBank/DDBJ databases">
        <title>Comparitive Functional Genomics of Dry Heat Resistant strains isolated from the Viking Spacecraft.</title>
        <authorList>
            <person name="Seuylemezian A."/>
            <person name="Cooper K."/>
            <person name="Vaishampayan P."/>
        </authorList>
    </citation>
    <scope>NUCLEOTIDE SEQUENCE [LARGE SCALE GENOMIC DNA]</scope>
    <source>
        <strain evidence="8 9">V32-6</strain>
    </source>
</reference>
<dbReference type="SUPFAM" id="SSF52833">
    <property type="entry name" value="Thioredoxin-like"/>
    <property type="match status" value="1"/>
</dbReference>
<evidence type="ECO:0000256" key="3">
    <source>
        <dbReference type="ARBA" id="ARBA00022968"/>
    </source>
</evidence>
<feature type="domain" description="Thioredoxin" evidence="7">
    <location>
        <begin position="32"/>
        <end position="169"/>
    </location>
</feature>
<keyword evidence="6" id="KW-0472">Membrane</keyword>
<dbReference type="EMBL" id="PGVE01000090">
    <property type="protein sequence ID" value="PLS01713.1"/>
    <property type="molecule type" value="Genomic_DNA"/>
</dbReference>
<accession>A0A2N5H865</accession>
<dbReference type="InterPro" id="IPR017937">
    <property type="entry name" value="Thioredoxin_CS"/>
</dbReference>